<dbReference type="CDD" id="cd04194">
    <property type="entry name" value="GT8_A4GalT_like"/>
    <property type="match status" value="1"/>
</dbReference>
<dbReference type="GO" id="GO:0016757">
    <property type="term" value="F:glycosyltransferase activity"/>
    <property type="evidence" value="ECO:0007669"/>
    <property type="project" value="UniProtKB-KW"/>
</dbReference>
<dbReference type="RefSeq" id="WP_188156549.1">
    <property type="nucleotide sequence ID" value="NZ_CP061280.1"/>
</dbReference>
<dbReference type="PANTHER" id="PTHR13778">
    <property type="entry name" value="GLYCOSYLTRANSFERASE 8 DOMAIN-CONTAINING PROTEIN"/>
    <property type="match status" value="1"/>
</dbReference>
<dbReference type="SUPFAM" id="SSF53448">
    <property type="entry name" value="Nucleotide-diphospho-sugar transferases"/>
    <property type="match status" value="1"/>
</dbReference>
<dbReference type="Gene3D" id="3.90.550.10">
    <property type="entry name" value="Spore Coat Polysaccharide Biosynthesis Protein SpsA, Chain A"/>
    <property type="match status" value="1"/>
</dbReference>
<evidence type="ECO:0000313" key="5">
    <source>
        <dbReference type="Proteomes" id="UP000576260"/>
    </source>
</evidence>
<keyword evidence="2 4" id="KW-0808">Transferase</keyword>
<evidence type="ECO:0000256" key="3">
    <source>
        <dbReference type="ARBA" id="ARBA00022723"/>
    </source>
</evidence>
<keyword evidence="3" id="KW-0479">Metal-binding</keyword>
<dbReference type="Proteomes" id="UP000576260">
    <property type="component" value="Chromosome"/>
</dbReference>
<gene>
    <name evidence="4" type="ORF">ICJ55_09310</name>
</gene>
<reference evidence="4 5" key="1">
    <citation type="submission" date="2020-09" db="EMBL/GenBank/DDBJ databases">
        <title>Mannheimia bovis sp.nov., isolated from a cow.</title>
        <authorList>
            <person name="Li F."/>
        </authorList>
    </citation>
    <scope>NUCLEOTIDE SEQUENCE [LARGE SCALE GENOMIC DNA]</scope>
    <source>
        <strain evidence="4 5">ZY190616</strain>
    </source>
</reference>
<dbReference type="InterPro" id="IPR029044">
    <property type="entry name" value="Nucleotide-diphossugar_trans"/>
</dbReference>
<sequence>MKLTLSCDDNYVPYLSVCLLSILKCNKNVIFYILDLGISKKNQDKIDEIVKDNGGVIYFIPINKEDFSVFPQTIKYISIATYARLKLASYLEDLERVIYIDVDTLTIGSIEELWNLQLSDENVIAACFDSFIEFSTDNYKETIGLKQDEPYFNAGVLLIDIKKFKNMQVYEKAIAYLNTKPNIHYQDQDILNVLFKGRTQFISPKFNFMPMLRSRIKKRAKLDELEKDSIPISIIHYCGSKKPWHNKCSHTKSSYFLELYNSIPNKPVEWESKVEELDLINRFSRYRKDFRDKLLYGIQ</sequence>
<evidence type="ECO:0000313" key="4">
    <source>
        <dbReference type="EMBL" id="QNS14930.1"/>
    </source>
</evidence>
<keyword evidence="1" id="KW-0328">Glycosyltransferase</keyword>
<dbReference type="InterPro" id="IPR050748">
    <property type="entry name" value="Glycosyltrans_8_dom-fam"/>
</dbReference>
<evidence type="ECO:0000256" key="1">
    <source>
        <dbReference type="ARBA" id="ARBA00022676"/>
    </source>
</evidence>
<dbReference type="KEGG" id="mbos:ICJ55_09310"/>
<accession>A0A7H1C1S5</accession>
<protein>
    <submittedName>
        <fullName evidence="4">Glycosyltransferase family 8 protein</fullName>
    </submittedName>
</protein>
<dbReference type="EMBL" id="CP061280">
    <property type="protein sequence ID" value="QNS14930.1"/>
    <property type="molecule type" value="Genomic_DNA"/>
</dbReference>
<dbReference type="Pfam" id="PF01501">
    <property type="entry name" value="Glyco_transf_8"/>
    <property type="match status" value="1"/>
</dbReference>
<dbReference type="GO" id="GO:0046872">
    <property type="term" value="F:metal ion binding"/>
    <property type="evidence" value="ECO:0007669"/>
    <property type="project" value="UniProtKB-KW"/>
</dbReference>
<name>A0A7H1C1S5_9PAST</name>
<organism evidence="4 5">
    <name type="scientific">Mannheimia bovis</name>
    <dbReference type="NCBI Taxonomy" id="2770636"/>
    <lineage>
        <taxon>Bacteria</taxon>
        <taxon>Pseudomonadati</taxon>
        <taxon>Pseudomonadota</taxon>
        <taxon>Gammaproteobacteria</taxon>
        <taxon>Pasteurellales</taxon>
        <taxon>Pasteurellaceae</taxon>
        <taxon>Mannheimia</taxon>
    </lineage>
</organism>
<proteinExistence type="predicted"/>
<dbReference type="AlphaFoldDB" id="A0A7H1C1S5"/>
<dbReference type="PANTHER" id="PTHR13778:SF47">
    <property type="entry name" value="LIPOPOLYSACCHARIDE 1,3-GALACTOSYLTRANSFERASE"/>
    <property type="match status" value="1"/>
</dbReference>
<keyword evidence="5" id="KW-1185">Reference proteome</keyword>
<dbReference type="InterPro" id="IPR002495">
    <property type="entry name" value="Glyco_trans_8"/>
</dbReference>
<evidence type="ECO:0000256" key="2">
    <source>
        <dbReference type="ARBA" id="ARBA00022679"/>
    </source>
</evidence>